<dbReference type="GeneID" id="87919562"/>
<comment type="similarity">
    <text evidence="1 5">Belongs to the peptidase S8 family.</text>
</comment>
<reference evidence="9" key="1">
    <citation type="submission" date="2023-11" db="EMBL/GenBank/DDBJ databases">
        <title>The genome sequences of three competitors of mushroom-forming fungi.</title>
        <authorList>
            <person name="Beijen E."/>
            <person name="Ohm R.A."/>
        </authorList>
    </citation>
    <scope>NUCLEOTIDE SEQUENCE</scope>
    <source>
        <strain evidence="9">CBS 100526</strain>
    </source>
</reference>
<dbReference type="GO" id="GO:0004252">
    <property type="term" value="F:serine-type endopeptidase activity"/>
    <property type="evidence" value="ECO:0007669"/>
    <property type="project" value="UniProtKB-UniRule"/>
</dbReference>
<dbReference type="InterPro" id="IPR056002">
    <property type="entry name" value="DUF7580"/>
</dbReference>
<dbReference type="Proteomes" id="UP001273209">
    <property type="component" value="Unassembled WGS sequence"/>
</dbReference>
<dbReference type="AlphaFoldDB" id="A0AAE1IEV4"/>
<feature type="region of interest" description="Disordered" evidence="6">
    <location>
        <begin position="516"/>
        <end position="535"/>
    </location>
</feature>
<evidence type="ECO:0000313" key="10">
    <source>
        <dbReference type="Proteomes" id="UP001273209"/>
    </source>
</evidence>
<keyword evidence="10" id="KW-1185">Reference proteome</keyword>
<dbReference type="PANTHER" id="PTHR43399:SF4">
    <property type="entry name" value="CELL WALL-ASSOCIATED PROTEASE"/>
    <property type="match status" value="1"/>
</dbReference>
<evidence type="ECO:0000256" key="1">
    <source>
        <dbReference type="ARBA" id="ARBA00011073"/>
    </source>
</evidence>
<evidence type="ECO:0000259" key="7">
    <source>
        <dbReference type="Pfam" id="PF00082"/>
    </source>
</evidence>
<dbReference type="InterPro" id="IPR036852">
    <property type="entry name" value="Peptidase_S8/S53_dom_sf"/>
</dbReference>
<feature type="active site" description="Charge relay system" evidence="5">
    <location>
        <position position="657"/>
    </location>
</feature>
<feature type="active site" description="Charge relay system" evidence="5">
    <location>
        <position position="806"/>
    </location>
</feature>
<comment type="caution">
    <text evidence="9">The sequence shown here is derived from an EMBL/GenBank/DDBJ whole genome shotgun (WGS) entry which is preliminary data.</text>
</comment>
<dbReference type="PROSITE" id="PS00136">
    <property type="entry name" value="SUBTILASE_ASP"/>
    <property type="match status" value="1"/>
</dbReference>
<dbReference type="EMBL" id="JAWRVG010000017">
    <property type="protein sequence ID" value="KAK4074576.1"/>
    <property type="molecule type" value="Genomic_DNA"/>
</dbReference>
<sequence length="886" mass="98824">MRPTDLEEEWQMLEGIRSNLYGAIQRVVKEADPTYDLLCSELDSLLVSVPTDRDVDRETIQDFKAEIKKLYNIVDPIVRRTSLNSPAFLDVQTDREQPEAGPTTLGQLSLSDAKAILSRLISFKDHLQSIFCACLHETATAAHYPEPCSTAFFEMKRKLIGSLFENTIWRMNDCEKSADHHLLLQGDGLNWNTESGWSISLLLSFCQDSTEWHEIKCLLNEYVDPIFASTLSLNSNLIKTRNLPRSKHKKMTRRPLRSLCEGITDAQQFDEVLDLFPHQGRLYKQPLEQTRAQSRAVAEVKTLDKLIKEDRLSPSMEPDTLDGIFTLPQKRQLSLNLSWCFLYLFDCSWIRNGWSADNISLISSMNAPSSIPEFNAPPYISCGLHCISSENDSSSLGSVEGDSVFLALGKLLVEIHLGRRISTTVSSEIEPYSLWLTLNKILKGPSLSYATSYYALAIQGCLDLYRSSRDMEPEEKILELPDLIYAQIIIHLEEDFKQYSKRLKEYTNSRWSSIQPEKSGTVAGRGPKKTLNSPQIASENSITTSRWATRSNWLAGSITTPSFPSESAGLIPIINDLEHDMVASEPSVSSSKYFLNKMQTFLASNLPTNCATKHVKICIIDTGIDMKHPSLRGAKKRIEKMWDFKGDTMDLKDDTGHGTNVAELILRLAPEAAICVAKVAVAKTMAQGDTKLISEAIHWALQQDVDIISLSLALDSLDPAIDWAIKKAIAADKIIVAAAGDNSGNNQLRAYPGNNRNVLCIHASNGKGKDGGLSPRALSNDDNFMTLGMHIPLIWKGETVIRSGTSLATAVAAAIAADILAIVPEVVHLTVDQLKRLRSSDGMRLMFRLLSMNADNGYSYFAPWILWDGTNSEDYIREQILNALKR</sequence>
<protein>
    <recommendedName>
        <fullName evidence="11">Peptidase S8/S53 domain-containing protein</fullName>
    </recommendedName>
</protein>
<gene>
    <name evidence="9" type="ORF">Triagg1_5172</name>
</gene>
<dbReference type="CDD" id="cd00306">
    <property type="entry name" value="Peptidases_S8_S53"/>
    <property type="match status" value="1"/>
</dbReference>
<evidence type="ECO:0000259" key="8">
    <source>
        <dbReference type="Pfam" id="PF24476"/>
    </source>
</evidence>
<evidence type="ECO:0000256" key="5">
    <source>
        <dbReference type="PROSITE-ProRule" id="PRU01240"/>
    </source>
</evidence>
<organism evidence="9 10">
    <name type="scientific">Trichoderma aggressivum f. europaeum</name>
    <dbReference type="NCBI Taxonomy" id="173218"/>
    <lineage>
        <taxon>Eukaryota</taxon>
        <taxon>Fungi</taxon>
        <taxon>Dikarya</taxon>
        <taxon>Ascomycota</taxon>
        <taxon>Pezizomycotina</taxon>
        <taxon>Sordariomycetes</taxon>
        <taxon>Hypocreomycetidae</taxon>
        <taxon>Hypocreales</taxon>
        <taxon>Hypocreaceae</taxon>
        <taxon>Trichoderma</taxon>
    </lineage>
</organism>
<evidence type="ECO:0000256" key="6">
    <source>
        <dbReference type="SAM" id="MobiDB-lite"/>
    </source>
</evidence>
<accession>A0AAE1IEV4</accession>
<evidence type="ECO:0000313" key="9">
    <source>
        <dbReference type="EMBL" id="KAK4074576.1"/>
    </source>
</evidence>
<dbReference type="RefSeq" id="XP_062755997.1">
    <property type="nucleotide sequence ID" value="XM_062899657.1"/>
</dbReference>
<keyword evidence="3 5" id="KW-0378">Hydrolase</keyword>
<proteinExistence type="inferred from homology"/>
<evidence type="ECO:0008006" key="11">
    <source>
        <dbReference type="Google" id="ProtNLM"/>
    </source>
</evidence>
<evidence type="ECO:0000256" key="2">
    <source>
        <dbReference type="ARBA" id="ARBA00022670"/>
    </source>
</evidence>
<evidence type="ECO:0000256" key="4">
    <source>
        <dbReference type="ARBA" id="ARBA00022825"/>
    </source>
</evidence>
<dbReference type="Pfam" id="PF00082">
    <property type="entry name" value="Peptidase_S8"/>
    <property type="match status" value="1"/>
</dbReference>
<dbReference type="Gene3D" id="3.40.50.200">
    <property type="entry name" value="Peptidase S8/S53 domain"/>
    <property type="match status" value="1"/>
</dbReference>
<dbReference type="PANTHER" id="PTHR43399">
    <property type="entry name" value="SUBTILISIN-RELATED"/>
    <property type="match status" value="1"/>
</dbReference>
<keyword evidence="2 5" id="KW-0645">Protease</keyword>
<dbReference type="PRINTS" id="PR00723">
    <property type="entry name" value="SUBTILISIN"/>
</dbReference>
<dbReference type="PROSITE" id="PS51892">
    <property type="entry name" value="SUBTILASE"/>
    <property type="match status" value="1"/>
</dbReference>
<dbReference type="InterPro" id="IPR000209">
    <property type="entry name" value="Peptidase_S8/S53_dom"/>
</dbReference>
<dbReference type="InterPro" id="IPR051048">
    <property type="entry name" value="Peptidase_S8/S53_subtilisin"/>
</dbReference>
<dbReference type="Pfam" id="PF24476">
    <property type="entry name" value="DUF7580"/>
    <property type="match status" value="1"/>
</dbReference>
<dbReference type="GO" id="GO:0006508">
    <property type="term" value="P:proteolysis"/>
    <property type="evidence" value="ECO:0007669"/>
    <property type="project" value="UniProtKB-KW"/>
</dbReference>
<feature type="domain" description="DUF7580" evidence="8">
    <location>
        <begin position="155"/>
        <end position="498"/>
    </location>
</feature>
<dbReference type="SUPFAM" id="SSF52743">
    <property type="entry name" value="Subtilisin-like"/>
    <property type="match status" value="1"/>
</dbReference>
<feature type="domain" description="Peptidase S8/S53" evidence="7">
    <location>
        <begin position="613"/>
        <end position="837"/>
    </location>
</feature>
<name>A0AAE1IEV4_9HYPO</name>
<keyword evidence="4 5" id="KW-0720">Serine protease</keyword>
<evidence type="ECO:0000256" key="3">
    <source>
        <dbReference type="ARBA" id="ARBA00022801"/>
    </source>
</evidence>
<dbReference type="InterPro" id="IPR023827">
    <property type="entry name" value="Peptidase_S8_Asp-AS"/>
</dbReference>
<dbReference type="InterPro" id="IPR015500">
    <property type="entry name" value="Peptidase_S8_subtilisin-rel"/>
</dbReference>
<feature type="active site" description="Charge relay system" evidence="5">
    <location>
        <position position="621"/>
    </location>
</feature>